<reference evidence="1" key="1">
    <citation type="submission" date="2024-02" db="EMBL/GenBank/DDBJ databases">
        <authorList>
            <consortium name="ELIXIR-Norway"/>
            <consortium name="Elixir Norway"/>
        </authorList>
    </citation>
    <scope>NUCLEOTIDE SEQUENCE</scope>
</reference>
<dbReference type="PANTHER" id="PTHR33972:SF2">
    <property type="entry name" value="OS04G0606700 PROTEIN"/>
    <property type="match status" value="1"/>
</dbReference>
<name>A0ABP0TMH8_9BRYO</name>
<keyword evidence="2" id="KW-1185">Reference proteome</keyword>
<proteinExistence type="predicted"/>
<dbReference type="EMBL" id="OZ019904">
    <property type="protein sequence ID" value="CAK9200335.1"/>
    <property type="molecule type" value="Genomic_DNA"/>
</dbReference>
<protein>
    <submittedName>
        <fullName evidence="1">Uncharacterized protein</fullName>
    </submittedName>
</protein>
<dbReference type="PANTHER" id="PTHR33972">
    <property type="entry name" value="EXPRESSED PROTEIN"/>
    <property type="match status" value="1"/>
</dbReference>
<sequence>MAGSGGRGLLSLAQGLMMGRSNNGGNLLGLAGRRTCFRASSSSSVWWEESSDVADEGGSSSGSRVVEQVLHEFRIQKAAPDWLPFLPGGSFWVPPAEEEEDRKSYIPSFDNATEGEVLALMMPMGWPGPDTVPEALCAVPETVNS</sequence>
<accession>A0ABP0TMH8</accession>
<organism evidence="1 2">
    <name type="scientific">Sphagnum troendelagicum</name>
    <dbReference type="NCBI Taxonomy" id="128251"/>
    <lineage>
        <taxon>Eukaryota</taxon>
        <taxon>Viridiplantae</taxon>
        <taxon>Streptophyta</taxon>
        <taxon>Embryophyta</taxon>
        <taxon>Bryophyta</taxon>
        <taxon>Sphagnophytina</taxon>
        <taxon>Sphagnopsida</taxon>
        <taxon>Sphagnales</taxon>
        <taxon>Sphagnaceae</taxon>
        <taxon>Sphagnum</taxon>
    </lineage>
</organism>
<gene>
    <name evidence="1" type="ORF">CSSPTR1EN2_LOCUS5385</name>
</gene>
<evidence type="ECO:0000313" key="2">
    <source>
        <dbReference type="Proteomes" id="UP001497512"/>
    </source>
</evidence>
<evidence type="ECO:0000313" key="1">
    <source>
        <dbReference type="EMBL" id="CAK9200335.1"/>
    </source>
</evidence>
<dbReference type="Proteomes" id="UP001497512">
    <property type="component" value="Chromosome 12"/>
</dbReference>